<reference evidence="10 11" key="1">
    <citation type="submission" date="2020-06" db="EMBL/GenBank/DDBJ databases">
        <authorList>
            <consortium name="Wellcome Sanger Institute Data Sharing"/>
        </authorList>
    </citation>
    <scope>NUCLEOTIDE SEQUENCE [LARGE SCALE GENOMIC DNA]</scope>
</reference>
<dbReference type="Ensembl" id="ENSDCDT00010015474.1">
    <property type="protein sequence ID" value="ENSDCDP00010014692.1"/>
    <property type="gene ID" value="ENSDCDG00010006698.1"/>
</dbReference>
<evidence type="ECO:0000256" key="1">
    <source>
        <dbReference type="ARBA" id="ARBA00004496"/>
    </source>
</evidence>
<dbReference type="InterPro" id="IPR006393">
    <property type="entry name" value="Sepiapterin_red"/>
</dbReference>
<evidence type="ECO:0000256" key="3">
    <source>
        <dbReference type="ARBA" id="ARBA00011738"/>
    </source>
</evidence>
<gene>
    <name evidence="10" type="primary">LOC114786778</name>
</gene>
<proteinExistence type="inferred from homology"/>
<dbReference type="SUPFAM" id="SSF51735">
    <property type="entry name" value="NAD(P)-binding Rossmann-fold domains"/>
    <property type="match status" value="1"/>
</dbReference>
<keyword evidence="11" id="KW-1185">Reference proteome</keyword>
<dbReference type="GO" id="GO:0004757">
    <property type="term" value="F:sepiapterin reductase (NADP+) activity"/>
    <property type="evidence" value="ECO:0007669"/>
    <property type="project" value="UniProtKB-EC"/>
</dbReference>
<keyword evidence="7" id="KW-0521">NADP</keyword>
<dbReference type="AlphaFoldDB" id="A0AAY4B132"/>
<evidence type="ECO:0000256" key="4">
    <source>
        <dbReference type="ARBA" id="ARBA00013075"/>
    </source>
</evidence>
<evidence type="ECO:0000256" key="7">
    <source>
        <dbReference type="ARBA" id="ARBA00022857"/>
    </source>
</evidence>
<keyword evidence="6" id="KW-0963">Cytoplasm</keyword>
<reference evidence="10" key="3">
    <citation type="submission" date="2025-09" db="UniProtKB">
        <authorList>
            <consortium name="Ensembl"/>
        </authorList>
    </citation>
    <scope>IDENTIFICATION</scope>
</reference>
<dbReference type="PRINTS" id="PR00081">
    <property type="entry name" value="GDHRDH"/>
</dbReference>
<feature type="domain" description="Ketoreductase" evidence="9">
    <location>
        <begin position="71"/>
        <end position="230"/>
    </location>
</feature>
<dbReference type="InterPro" id="IPR057326">
    <property type="entry name" value="KR_dom"/>
</dbReference>
<evidence type="ECO:0000259" key="9">
    <source>
        <dbReference type="SMART" id="SM00822"/>
    </source>
</evidence>
<evidence type="ECO:0000313" key="10">
    <source>
        <dbReference type="Ensembl" id="ENSDCDP00010014692.1"/>
    </source>
</evidence>
<dbReference type="GO" id="GO:0005737">
    <property type="term" value="C:cytoplasm"/>
    <property type="evidence" value="ECO:0007669"/>
    <property type="project" value="UniProtKB-SubCell"/>
</dbReference>
<dbReference type="InterPro" id="IPR036291">
    <property type="entry name" value="NAD(P)-bd_dom_sf"/>
</dbReference>
<comment type="similarity">
    <text evidence="2">Belongs to the sepiapterin reductase family.</text>
</comment>
<comment type="subcellular location">
    <subcellularLocation>
        <location evidence="1">Cytoplasm</location>
    </subcellularLocation>
</comment>
<reference evidence="10" key="2">
    <citation type="submission" date="2025-08" db="UniProtKB">
        <authorList>
            <consortium name="Ensembl"/>
        </authorList>
    </citation>
    <scope>IDENTIFICATION</scope>
</reference>
<dbReference type="Proteomes" id="UP000694580">
    <property type="component" value="Chromosome 3"/>
</dbReference>
<keyword evidence="8" id="KW-0560">Oxidoreductase</keyword>
<sequence>MRRQGAGPRRCRTRVAVRRGMGPRRVLLSRCDGSCADPLMRASVREHFPRVMEPNDARRLAASGPADLGRSFCIVTGASKGLGRSIARQVAALLRPQSTLVLVARSGDKLKELQAELAASGAGEAGGLVVRLVAADLGAKDGVERVVREAREASSADIEHLMLFNNAASLGDVSRYAQSFTDMDEVDSYLSFNVSSALSLTAGVLKAFPQRPGLRRTVVNVSSLCALEPFPTWVLYCTGKAARDMMFRVLAKEEPDLRVLNYAPGPLDTDMQVEARSTSDPTLKKTVFDLRDKGQLLTCEQSCSKLVKVLLKDDYQSGVHLDYFEL</sequence>
<dbReference type="CDD" id="cd05367">
    <property type="entry name" value="SPR-like_SDR_c"/>
    <property type="match status" value="1"/>
</dbReference>
<dbReference type="GeneTree" id="ENSGT00440000033609"/>
<dbReference type="GO" id="GO:0006729">
    <property type="term" value="P:tetrahydrobiopterin biosynthetic process"/>
    <property type="evidence" value="ECO:0007669"/>
    <property type="project" value="InterPro"/>
</dbReference>
<evidence type="ECO:0000256" key="6">
    <source>
        <dbReference type="ARBA" id="ARBA00022490"/>
    </source>
</evidence>
<evidence type="ECO:0000256" key="2">
    <source>
        <dbReference type="ARBA" id="ARBA00010483"/>
    </source>
</evidence>
<accession>A0AAY4B132</accession>
<protein>
    <recommendedName>
        <fullName evidence="5">Sepiapterin reductase</fullName>
        <ecNumber evidence="4">1.1.1.153</ecNumber>
    </recommendedName>
</protein>
<dbReference type="NCBIfam" id="TIGR01500">
    <property type="entry name" value="sepiapter_red"/>
    <property type="match status" value="1"/>
</dbReference>
<dbReference type="InterPro" id="IPR002347">
    <property type="entry name" value="SDR_fam"/>
</dbReference>
<evidence type="ECO:0000256" key="5">
    <source>
        <dbReference type="ARBA" id="ARBA00019170"/>
    </source>
</evidence>
<evidence type="ECO:0000256" key="8">
    <source>
        <dbReference type="ARBA" id="ARBA00023002"/>
    </source>
</evidence>
<dbReference type="Pfam" id="PF00106">
    <property type="entry name" value="adh_short"/>
    <property type="match status" value="1"/>
</dbReference>
<dbReference type="PANTHER" id="PTHR44085:SF2">
    <property type="entry name" value="SEPIAPTERIN REDUCTASE"/>
    <property type="match status" value="1"/>
</dbReference>
<name>A0AAY4B132_9TELE</name>
<dbReference type="PANTHER" id="PTHR44085">
    <property type="entry name" value="SEPIAPTERIN REDUCTASE"/>
    <property type="match status" value="1"/>
</dbReference>
<evidence type="ECO:0000313" key="11">
    <source>
        <dbReference type="Proteomes" id="UP000694580"/>
    </source>
</evidence>
<comment type="subunit">
    <text evidence="3">Homodimer.</text>
</comment>
<dbReference type="InterPro" id="IPR051721">
    <property type="entry name" value="Biopterin_syn/organic_redct"/>
</dbReference>
<dbReference type="Gene3D" id="3.40.50.720">
    <property type="entry name" value="NAD(P)-binding Rossmann-like Domain"/>
    <property type="match status" value="1"/>
</dbReference>
<dbReference type="FunFam" id="3.40.50.720:FF:000259">
    <property type="entry name" value="Sepiapterin reductase"/>
    <property type="match status" value="1"/>
</dbReference>
<organism evidence="10 11">
    <name type="scientific">Denticeps clupeoides</name>
    <name type="common">denticle herring</name>
    <dbReference type="NCBI Taxonomy" id="299321"/>
    <lineage>
        <taxon>Eukaryota</taxon>
        <taxon>Metazoa</taxon>
        <taxon>Chordata</taxon>
        <taxon>Craniata</taxon>
        <taxon>Vertebrata</taxon>
        <taxon>Euteleostomi</taxon>
        <taxon>Actinopterygii</taxon>
        <taxon>Neopterygii</taxon>
        <taxon>Teleostei</taxon>
        <taxon>Clupei</taxon>
        <taxon>Clupeiformes</taxon>
        <taxon>Denticipitoidei</taxon>
        <taxon>Denticipitidae</taxon>
        <taxon>Denticeps</taxon>
    </lineage>
</organism>
<dbReference type="SMART" id="SM00822">
    <property type="entry name" value="PKS_KR"/>
    <property type="match status" value="1"/>
</dbReference>
<dbReference type="EC" id="1.1.1.153" evidence="4"/>